<evidence type="ECO:0000256" key="3">
    <source>
        <dbReference type="SAM" id="Phobius"/>
    </source>
</evidence>
<keyword evidence="3" id="KW-0812">Transmembrane</keyword>
<accession>A0A4R3IB39</accession>
<evidence type="ECO:0000313" key="6">
    <source>
        <dbReference type="Proteomes" id="UP000295793"/>
    </source>
</evidence>
<dbReference type="InterPro" id="IPR016181">
    <property type="entry name" value="Acyl_CoA_acyltransferase"/>
</dbReference>
<dbReference type="GO" id="GO:0005840">
    <property type="term" value="C:ribosome"/>
    <property type="evidence" value="ECO:0007669"/>
    <property type="project" value="UniProtKB-KW"/>
</dbReference>
<keyword evidence="5" id="KW-0689">Ribosomal protein</keyword>
<proteinExistence type="predicted"/>
<reference evidence="5 6" key="1">
    <citation type="submission" date="2019-03" db="EMBL/GenBank/DDBJ databases">
        <title>Genomic Encyclopedia of Archaeal and Bacterial Type Strains, Phase II (KMG-II): from individual species to whole genera.</title>
        <authorList>
            <person name="Goeker M."/>
        </authorList>
    </citation>
    <scope>NUCLEOTIDE SEQUENCE [LARGE SCALE GENOMIC DNA]</scope>
    <source>
        <strain evidence="5 6">DSM 15388</strain>
    </source>
</reference>
<dbReference type="AlphaFoldDB" id="A0A4R3IB39"/>
<comment type="caution">
    <text evidence="5">The sequence shown here is derived from an EMBL/GenBank/DDBJ whole genome shotgun (WGS) entry which is preliminary data.</text>
</comment>
<dbReference type="Gene3D" id="3.40.630.30">
    <property type="match status" value="1"/>
</dbReference>
<dbReference type="PANTHER" id="PTHR10908">
    <property type="entry name" value="SEROTONIN N-ACETYLTRANSFERASE"/>
    <property type="match status" value="1"/>
</dbReference>
<keyword evidence="6" id="KW-1185">Reference proteome</keyword>
<dbReference type="InterPro" id="IPR051635">
    <property type="entry name" value="SNAT-like"/>
</dbReference>
<keyword evidence="3" id="KW-0472">Membrane</keyword>
<dbReference type="SUPFAM" id="SSF55729">
    <property type="entry name" value="Acyl-CoA N-acyltransferases (Nat)"/>
    <property type="match status" value="1"/>
</dbReference>
<name>A0A4R3IB39_9GAMM</name>
<dbReference type="CDD" id="cd04301">
    <property type="entry name" value="NAT_SF"/>
    <property type="match status" value="1"/>
</dbReference>
<keyword evidence="5" id="KW-0687">Ribonucleoprotein</keyword>
<protein>
    <submittedName>
        <fullName evidence="5">Ribosomal protein S18 acetylase RimI-like enzyme</fullName>
    </submittedName>
</protein>
<dbReference type="InterPro" id="IPR000182">
    <property type="entry name" value="GNAT_dom"/>
</dbReference>
<dbReference type="GO" id="GO:0008080">
    <property type="term" value="F:N-acetyltransferase activity"/>
    <property type="evidence" value="ECO:0007669"/>
    <property type="project" value="UniProtKB-ARBA"/>
</dbReference>
<keyword evidence="3" id="KW-1133">Transmembrane helix</keyword>
<dbReference type="OrthoDB" id="9800962at2"/>
<sequence length="163" mass="18318">MQEVQIRPVTMADLDRCFEIETLGYGGDEAASREKIAKRIETYPQGFIVLEQAGEVAGFINGGATDSVQLSDEEFKELIGHDPAGRHIVIMSVVVDPAFQRRGYAQQLMHEYIRRMKHMQKASIYLICQTGLIGFYQSFGYQDLGPSDSDHGGLSWQEMRLAL</sequence>
<feature type="domain" description="N-acetyltransferase" evidence="4">
    <location>
        <begin position="4"/>
        <end position="163"/>
    </location>
</feature>
<feature type="transmembrane region" description="Helical" evidence="3">
    <location>
        <begin position="122"/>
        <end position="139"/>
    </location>
</feature>
<organism evidence="5 6">
    <name type="scientific">Reinekea marinisedimentorum</name>
    <dbReference type="NCBI Taxonomy" id="230495"/>
    <lineage>
        <taxon>Bacteria</taxon>
        <taxon>Pseudomonadati</taxon>
        <taxon>Pseudomonadota</taxon>
        <taxon>Gammaproteobacteria</taxon>
        <taxon>Oceanospirillales</taxon>
        <taxon>Saccharospirillaceae</taxon>
        <taxon>Reinekea</taxon>
    </lineage>
</organism>
<keyword evidence="1" id="KW-0808">Transferase</keyword>
<evidence type="ECO:0000313" key="5">
    <source>
        <dbReference type="EMBL" id="TCS43671.1"/>
    </source>
</evidence>
<dbReference type="PANTHER" id="PTHR10908:SF0">
    <property type="entry name" value="SEROTONIN N-ACETYLTRANSFERASE"/>
    <property type="match status" value="1"/>
</dbReference>
<dbReference type="RefSeq" id="WP_132698609.1">
    <property type="nucleotide sequence ID" value="NZ_SLZR01000001.1"/>
</dbReference>
<keyword evidence="2" id="KW-0012">Acyltransferase</keyword>
<evidence type="ECO:0000256" key="1">
    <source>
        <dbReference type="ARBA" id="ARBA00022679"/>
    </source>
</evidence>
<dbReference type="PROSITE" id="PS51186">
    <property type="entry name" value="GNAT"/>
    <property type="match status" value="1"/>
</dbReference>
<dbReference type="Pfam" id="PF00583">
    <property type="entry name" value="Acetyltransf_1"/>
    <property type="match status" value="1"/>
</dbReference>
<gene>
    <name evidence="5" type="ORF">BCF53_10113</name>
</gene>
<dbReference type="EMBL" id="SLZR01000001">
    <property type="protein sequence ID" value="TCS43671.1"/>
    <property type="molecule type" value="Genomic_DNA"/>
</dbReference>
<dbReference type="Proteomes" id="UP000295793">
    <property type="component" value="Unassembled WGS sequence"/>
</dbReference>
<evidence type="ECO:0000259" key="4">
    <source>
        <dbReference type="PROSITE" id="PS51186"/>
    </source>
</evidence>
<evidence type="ECO:0000256" key="2">
    <source>
        <dbReference type="ARBA" id="ARBA00023315"/>
    </source>
</evidence>